<dbReference type="InterPro" id="IPR000150">
    <property type="entry name" value="Cof"/>
</dbReference>
<dbReference type="NCBIfam" id="TIGR01484">
    <property type="entry name" value="HAD-SF-IIB"/>
    <property type="match status" value="1"/>
</dbReference>
<keyword evidence="1" id="KW-0378">Hydrolase</keyword>
<dbReference type="PANTHER" id="PTHR10000:SF25">
    <property type="entry name" value="PHOSPHATASE YKRA-RELATED"/>
    <property type="match status" value="1"/>
</dbReference>
<dbReference type="RefSeq" id="WP_126990641.1">
    <property type="nucleotide sequence ID" value="NZ_JTFC01000031.1"/>
</dbReference>
<evidence type="ECO:0000313" key="2">
    <source>
        <dbReference type="Proteomes" id="UP000288623"/>
    </source>
</evidence>
<sequence length="262" mass="29252">MKQPKIIFFDIDGTLTSSITGEIPQSAIEAICYVQQQGIDIVAATGRPYSMCHDLEELGFKTLITANGAYVRHNGSVVYGASVETAFQQQMLEMANQQQHAMTFYCEDFYFNGIITDQLKTALHEAFMLEEVPKYLPNPAHRTHLMCLITTGKQLLPYEHAFPHITFQRWHPTIVNVLTEPVSKSRAIQEVLKIFQYDATEAMAFGDGYNDIDMLEYVGFGVAMNNAPDAVKAHAQYVTASAHDDGIMKALQQLGIIPVVIL</sequence>
<dbReference type="SFLD" id="SFLDG01140">
    <property type="entry name" value="C2.B:_Phosphomannomutase_and_P"/>
    <property type="match status" value="1"/>
</dbReference>
<proteinExistence type="predicted"/>
<dbReference type="Gene3D" id="3.40.50.1000">
    <property type="entry name" value="HAD superfamily/HAD-like"/>
    <property type="match status" value="1"/>
</dbReference>
<dbReference type="GO" id="GO:0005829">
    <property type="term" value="C:cytosol"/>
    <property type="evidence" value="ECO:0007669"/>
    <property type="project" value="TreeGrafter"/>
</dbReference>
<dbReference type="InterPro" id="IPR036412">
    <property type="entry name" value="HAD-like_sf"/>
</dbReference>
<protein>
    <submittedName>
        <fullName evidence="1">Hydrolase</fullName>
    </submittedName>
</protein>
<organism evidence="1 2">
    <name type="scientific">Candidatus Kurthia intestinigallinarum</name>
    <dbReference type="NCBI Taxonomy" id="1562256"/>
    <lineage>
        <taxon>Bacteria</taxon>
        <taxon>Bacillati</taxon>
        <taxon>Bacillota</taxon>
        <taxon>Bacilli</taxon>
        <taxon>Bacillales</taxon>
        <taxon>Caryophanaceae</taxon>
        <taxon>Kurthia</taxon>
    </lineage>
</organism>
<dbReference type="Gene3D" id="3.30.1240.10">
    <property type="match status" value="1"/>
</dbReference>
<comment type="caution">
    <text evidence="1">The sequence shown here is derived from an EMBL/GenBank/DDBJ whole genome shotgun (WGS) entry which is preliminary data.</text>
</comment>
<dbReference type="InterPro" id="IPR006379">
    <property type="entry name" value="HAD-SF_hydro_IIB"/>
</dbReference>
<evidence type="ECO:0000313" key="1">
    <source>
        <dbReference type="EMBL" id="RUS55157.1"/>
    </source>
</evidence>
<gene>
    <name evidence="1" type="ORF">QI30_09390</name>
</gene>
<dbReference type="AlphaFoldDB" id="A0A433RSL6"/>
<dbReference type="OrthoDB" id="9810101at2"/>
<dbReference type="Proteomes" id="UP000288623">
    <property type="component" value="Unassembled WGS sequence"/>
</dbReference>
<keyword evidence="2" id="KW-1185">Reference proteome</keyword>
<dbReference type="GO" id="GO:0000287">
    <property type="term" value="F:magnesium ion binding"/>
    <property type="evidence" value="ECO:0007669"/>
    <property type="project" value="TreeGrafter"/>
</dbReference>
<dbReference type="SUPFAM" id="SSF56784">
    <property type="entry name" value="HAD-like"/>
    <property type="match status" value="1"/>
</dbReference>
<dbReference type="SFLD" id="SFLDS00003">
    <property type="entry name" value="Haloacid_Dehalogenase"/>
    <property type="match status" value="1"/>
</dbReference>
<dbReference type="GO" id="GO:0016791">
    <property type="term" value="F:phosphatase activity"/>
    <property type="evidence" value="ECO:0007669"/>
    <property type="project" value="TreeGrafter"/>
</dbReference>
<dbReference type="Pfam" id="PF08282">
    <property type="entry name" value="Hydrolase_3"/>
    <property type="match status" value="1"/>
</dbReference>
<dbReference type="NCBIfam" id="TIGR00099">
    <property type="entry name" value="Cof-subfamily"/>
    <property type="match status" value="1"/>
</dbReference>
<dbReference type="EMBL" id="JTFC01000031">
    <property type="protein sequence ID" value="RUS55157.1"/>
    <property type="molecule type" value="Genomic_DNA"/>
</dbReference>
<accession>A0A433RSL6</accession>
<dbReference type="PANTHER" id="PTHR10000">
    <property type="entry name" value="PHOSPHOSERINE PHOSPHATASE"/>
    <property type="match status" value="1"/>
</dbReference>
<reference evidence="1 2" key="1">
    <citation type="submission" date="2014-11" db="EMBL/GenBank/DDBJ databases">
        <title>Genome sequence and analysis of novel Kurthia sp.</title>
        <authorList>
            <person name="Lawson J.N."/>
            <person name="Gonzalez J.E."/>
            <person name="Rinauldi L."/>
            <person name="Xuan Z."/>
            <person name="Firman A."/>
            <person name="Shaddox L."/>
            <person name="Trudeau A."/>
            <person name="Shah S."/>
            <person name="Reiman D."/>
        </authorList>
    </citation>
    <scope>NUCLEOTIDE SEQUENCE [LARGE SCALE GENOMIC DNA]</scope>
    <source>
        <strain evidence="1 2">3B1D</strain>
    </source>
</reference>
<name>A0A433RSL6_9BACL</name>
<dbReference type="InterPro" id="IPR023214">
    <property type="entry name" value="HAD_sf"/>
</dbReference>
<dbReference type="PROSITE" id="PS01229">
    <property type="entry name" value="COF_2"/>
    <property type="match status" value="1"/>
</dbReference>